<keyword evidence="3 8" id="KW-0808">Transferase</keyword>
<comment type="subunit">
    <text evidence="8">Homodimer.</text>
</comment>
<dbReference type="InterPro" id="IPR050929">
    <property type="entry name" value="PFKA"/>
</dbReference>
<dbReference type="GO" id="GO:0006002">
    <property type="term" value="P:fructose 6-phosphate metabolic process"/>
    <property type="evidence" value="ECO:0007669"/>
    <property type="project" value="InterPro"/>
</dbReference>
<dbReference type="HAMAP" id="MF_01978">
    <property type="entry name" value="Phosphofructokinase_II_B2"/>
    <property type="match status" value="1"/>
</dbReference>
<keyword evidence="4 8" id="KW-0479">Metal-binding</keyword>
<comment type="subcellular location">
    <subcellularLocation>
        <location evidence="8">Cytoplasm</location>
    </subcellularLocation>
</comment>
<feature type="binding site" evidence="8">
    <location>
        <position position="109"/>
    </location>
    <ligand>
        <name>Mg(2+)</name>
        <dbReference type="ChEBI" id="CHEBI:18420"/>
        <note>catalytic</note>
    </ligand>
</feature>
<feature type="active site" description="Proton acceptor" evidence="8">
    <location>
        <position position="139"/>
    </location>
</feature>
<evidence type="ECO:0000256" key="2">
    <source>
        <dbReference type="ARBA" id="ARBA00003138"/>
    </source>
</evidence>
<dbReference type="GO" id="GO:0047334">
    <property type="term" value="F:diphosphate-fructose-6-phosphate 1-phosphotransferase activity"/>
    <property type="evidence" value="ECO:0007669"/>
    <property type="project" value="UniProtKB-EC"/>
</dbReference>
<organism evidence="10 11">
    <name type="scientific">Vogesella indigofera</name>
    <name type="common">Pseudomonas indigofera</name>
    <dbReference type="NCBI Taxonomy" id="45465"/>
    <lineage>
        <taxon>Bacteria</taxon>
        <taxon>Pseudomonadati</taxon>
        <taxon>Pseudomonadota</taxon>
        <taxon>Betaproteobacteria</taxon>
        <taxon>Neisseriales</taxon>
        <taxon>Chromobacteriaceae</taxon>
        <taxon>Vogesella</taxon>
    </lineage>
</organism>
<dbReference type="NCBIfam" id="NF010675">
    <property type="entry name" value="PRK14072.1"/>
    <property type="match status" value="1"/>
</dbReference>
<feature type="binding site" evidence="8">
    <location>
        <begin position="137"/>
        <end position="139"/>
    </location>
    <ligand>
        <name>substrate</name>
    </ligand>
</feature>
<comment type="function">
    <text evidence="2 8">Catalyzes the phosphorylation of D-fructose 6-phosphate, the first committing step of glycolysis. Uses inorganic phosphate (PPi) as phosphoryl donor instead of ATP like common ATP-dependent phosphofructokinases (ATP-PFKs), which renders the reaction reversible, and can thus function both in glycolysis and gluconeogenesis. Consistently, PPi-PFK can replace the enzymes of both the forward (ATP-PFK) and reverse (fructose-bisphosphatase (FBPase)) reactions.</text>
</comment>
<dbReference type="InterPro" id="IPR022953">
    <property type="entry name" value="ATP_PFK"/>
</dbReference>
<protein>
    <recommendedName>
        <fullName evidence="8">Pyrophosphate--fructose 6-phosphate 1-phosphotransferase</fullName>
        <ecNumber evidence="8">2.7.1.90</ecNumber>
    </recommendedName>
    <alternativeName>
        <fullName evidence="8">6-phosphofructokinase, pyrophosphate dependent</fullName>
    </alternativeName>
    <alternativeName>
        <fullName evidence="8">PPi-dependent phosphofructokinase</fullName>
        <shortName evidence="8">PPi-PFK</shortName>
    </alternativeName>
    <alternativeName>
        <fullName evidence="8">Pyrophosphate-dependent 6-phosphofructose-1-kinase</fullName>
    </alternativeName>
</protein>
<dbReference type="EC" id="2.7.1.90" evidence="8"/>
<comment type="activity regulation">
    <text evidence="8">Non-allosteric.</text>
</comment>
<feature type="binding site" evidence="8">
    <location>
        <position position="11"/>
    </location>
    <ligand>
        <name>diphosphate</name>
        <dbReference type="ChEBI" id="CHEBI:33019"/>
    </ligand>
</feature>
<evidence type="ECO:0000259" key="9">
    <source>
        <dbReference type="Pfam" id="PF00365"/>
    </source>
</evidence>
<reference evidence="10 11" key="1">
    <citation type="submission" date="2018-10" db="EMBL/GenBank/DDBJ databases">
        <title>Genomic Encyclopedia of Type Strains, Phase IV (KMG-IV): sequencing the most valuable type-strain genomes for metagenomic binning, comparative biology and taxonomic classification.</title>
        <authorList>
            <person name="Goeker M."/>
        </authorList>
    </citation>
    <scope>NUCLEOTIDE SEQUENCE [LARGE SCALE GENOMIC DNA]</scope>
    <source>
        <strain evidence="10 11">DSM 3303</strain>
    </source>
</reference>
<comment type="cofactor">
    <cofactor evidence="1 8">
        <name>Mg(2+)</name>
        <dbReference type="ChEBI" id="CHEBI:18420"/>
    </cofactor>
</comment>
<feature type="domain" description="Phosphofructokinase" evidence="9">
    <location>
        <begin position="4"/>
        <end position="315"/>
    </location>
</feature>
<comment type="caution">
    <text evidence="10">The sequence shown here is derived from an EMBL/GenBank/DDBJ whole genome shotgun (WGS) entry which is preliminary data.</text>
</comment>
<evidence type="ECO:0000256" key="5">
    <source>
        <dbReference type="ARBA" id="ARBA00022777"/>
    </source>
</evidence>
<evidence type="ECO:0000256" key="3">
    <source>
        <dbReference type="ARBA" id="ARBA00022679"/>
    </source>
</evidence>
<evidence type="ECO:0000313" key="10">
    <source>
        <dbReference type="EMBL" id="RKQ54880.1"/>
    </source>
</evidence>
<dbReference type="Gene3D" id="3.40.50.450">
    <property type="match status" value="1"/>
</dbReference>
<proteinExistence type="inferred from homology"/>
<dbReference type="AlphaFoldDB" id="A0A495B2L0"/>
<gene>
    <name evidence="8" type="primary">pfp</name>
    <name evidence="10" type="ORF">C8E02_3142</name>
</gene>
<dbReference type="PANTHER" id="PTHR45770">
    <property type="entry name" value="ATP-DEPENDENT 6-PHOSPHOFRUCTOKINASE 1"/>
    <property type="match status" value="1"/>
</dbReference>
<evidence type="ECO:0000256" key="6">
    <source>
        <dbReference type="ARBA" id="ARBA00022842"/>
    </source>
</evidence>
<sequence>MSRLLYLQSGGPTAVLNSSAQGVIEAARAQGVAVCAAADGLAGLRAGRLLDLDAASAADIARLGSLPGAAFGSSRDILASFADDAAGWQQLAEVLRRFDIGQVLLNGGNGSMETARLLQQLGERFALPLQVVGIPKTIDNDLEGTDFSPGYPSAAKYLASSLREVTLDVRSMAQQRVFIMETMGRHVGWLTAACALAALPGEAAPLLLLPEVAFDEARLLAAVRQRLAASGCCVIAVSEGLRHADGRFVAQLHADAVYGHEHLGGAGMWLAQRLQQQLGVKAHVALVDCLQRAARHLVSAVDAQQAYRLGQQAVATALAGQGGVMLALQRQQGAAGTDWQLSPLPLAAVANRERALPADFIAADGLSVTPAFVAYLRPLLQGEQALAFADGLPDLRCPAWPPLLP</sequence>
<dbReference type="GO" id="GO:0003872">
    <property type="term" value="F:6-phosphofructokinase activity"/>
    <property type="evidence" value="ECO:0007669"/>
    <property type="project" value="UniProtKB-UniRule"/>
</dbReference>
<dbReference type="EMBL" id="RBID01000018">
    <property type="protein sequence ID" value="RKQ54880.1"/>
    <property type="molecule type" value="Genomic_DNA"/>
</dbReference>
<evidence type="ECO:0000256" key="7">
    <source>
        <dbReference type="ARBA" id="ARBA00048072"/>
    </source>
</evidence>
<dbReference type="InterPro" id="IPR035966">
    <property type="entry name" value="PKF_sf"/>
</dbReference>
<dbReference type="Gene3D" id="3.40.50.460">
    <property type="entry name" value="Phosphofructokinase domain"/>
    <property type="match status" value="1"/>
</dbReference>
<keyword evidence="8" id="KW-0324">Glycolysis</keyword>
<keyword evidence="5 8" id="KW-0418">Kinase</keyword>
<keyword evidence="8" id="KW-0963">Cytoplasm</keyword>
<feature type="binding site" evidence="8">
    <location>
        <position position="239"/>
    </location>
    <ligand>
        <name>substrate</name>
    </ligand>
</feature>
<feature type="binding site" evidence="8">
    <location>
        <begin position="183"/>
        <end position="185"/>
    </location>
    <ligand>
        <name>substrate</name>
    </ligand>
</feature>
<dbReference type="InterPro" id="IPR000023">
    <property type="entry name" value="Phosphofructokinase_dom"/>
</dbReference>
<name>A0A495B2L0_VOGIN</name>
<comment type="caution">
    <text evidence="8">Lacks conserved residue(s) required for the propagation of feature annotation.</text>
</comment>
<evidence type="ECO:0000256" key="8">
    <source>
        <dbReference type="HAMAP-Rule" id="MF_01978"/>
    </source>
</evidence>
<dbReference type="SUPFAM" id="SSF53784">
    <property type="entry name" value="Phosphofructokinase"/>
    <property type="match status" value="1"/>
</dbReference>
<dbReference type="PRINTS" id="PR00476">
    <property type="entry name" value="PHFRCTKINASE"/>
</dbReference>
<dbReference type="Pfam" id="PF00365">
    <property type="entry name" value="PFK"/>
    <property type="match status" value="1"/>
</dbReference>
<dbReference type="UniPathway" id="UPA00109">
    <property type="reaction ID" value="UER00182"/>
</dbReference>
<dbReference type="RefSeq" id="WP_120812194.1">
    <property type="nucleotide sequence ID" value="NZ_RBID01000018.1"/>
</dbReference>
<evidence type="ECO:0000256" key="1">
    <source>
        <dbReference type="ARBA" id="ARBA00001946"/>
    </source>
</evidence>
<dbReference type="PIRSF" id="PIRSF036483">
    <property type="entry name" value="PFK_XF0274"/>
    <property type="match status" value="1"/>
</dbReference>
<feature type="site" description="Important for catalytic activity; stabilizes the transition state when the phosphoryl donor is PPi" evidence="8">
    <location>
        <position position="136"/>
    </location>
</feature>
<dbReference type="GO" id="GO:0005737">
    <property type="term" value="C:cytoplasm"/>
    <property type="evidence" value="ECO:0007669"/>
    <property type="project" value="UniProtKB-SubCell"/>
</dbReference>
<comment type="catalytic activity">
    <reaction evidence="7 8">
        <text>beta-D-fructose 6-phosphate + diphosphate = beta-D-fructose 1,6-bisphosphate + phosphate + H(+)</text>
        <dbReference type="Rhea" id="RHEA:13613"/>
        <dbReference type="ChEBI" id="CHEBI:15378"/>
        <dbReference type="ChEBI" id="CHEBI:32966"/>
        <dbReference type="ChEBI" id="CHEBI:33019"/>
        <dbReference type="ChEBI" id="CHEBI:43474"/>
        <dbReference type="ChEBI" id="CHEBI:57634"/>
        <dbReference type="EC" id="2.7.1.90"/>
    </reaction>
</comment>
<accession>A0A495B2L0</accession>
<comment type="pathway">
    <text evidence="8">Carbohydrate degradation; glycolysis; D-glyceraldehyde 3-phosphate and glycerone phosphate from D-glucose: step 3/4.</text>
</comment>
<evidence type="ECO:0000313" key="11">
    <source>
        <dbReference type="Proteomes" id="UP000279384"/>
    </source>
</evidence>
<dbReference type="GO" id="GO:0046872">
    <property type="term" value="F:metal ion binding"/>
    <property type="evidence" value="ECO:0007669"/>
    <property type="project" value="UniProtKB-KW"/>
</dbReference>
<evidence type="ECO:0000256" key="4">
    <source>
        <dbReference type="ARBA" id="ARBA00022723"/>
    </source>
</evidence>
<dbReference type="InterPro" id="IPR011404">
    <property type="entry name" value="PPi-PFK"/>
</dbReference>
<comment type="similarity">
    <text evidence="8">Belongs to the phosphofructokinase type A (PFKA) family. PPi-dependent PFK group II subfamily. Clade 'B2' sub-subfamily.</text>
</comment>
<dbReference type="Proteomes" id="UP000279384">
    <property type="component" value="Unassembled WGS sequence"/>
</dbReference>
<keyword evidence="6 8" id="KW-0460">Magnesium</keyword>